<dbReference type="SUPFAM" id="SSF81653">
    <property type="entry name" value="Calcium ATPase, transduction domain A"/>
    <property type="match status" value="1"/>
</dbReference>
<keyword evidence="11" id="KW-1278">Translocase</keyword>
<evidence type="ECO:0000256" key="5">
    <source>
        <dbReference type="ARBA" id="ARBA00022553"/>
    </source>
</evidence>
<dbReference type="InterPro" id="IPR008250">
    <property type="entry name" value="ATPase_P-typ_transduc_dom_A_sf"/>
</dbReference>
<proteinExistence type="inferred from homology"/>
<evidence type="ECO:0000256" key="9">
    <source>
        <dbReference type="ARBA" id="ARBA00022840"/>
    </source>
</evidence>
<feature type="transmembrane region" description="Helical" evidence="15">
    <location>
        <begin position="173"/>
        <end position="199"/>
    </location>
</feature>
<dbReference type="Gene3D" id="3.30.70.100">
    <property type="match status" value="1"/>
</dbReference>
<keyword evidence="14 15" id="KW-0472">Membrane</keyword>
<evidence type="ECO:0000256" key="2">
    <source>
        <dbReference type="ARBA" id="ARBA00006024"/>
    </source>
</evidence>
<reference evidence="17 18" key="1">
    <citation type="submission" date="2021-03" db="EMBL/GenBank/DDBJ databases">
        <title>Oceanisphaera sp. nov., isolated from the intestine.</title>
        <authorList>
            <person name="Zhao L.-H."/>
            <person name="Shi L.-F."/>
        </authorList>
    </citation>
    <scope>NUCLEOTIDE SEQUENCE [LARGE SCALE GENOMIC DNA]</scope>
    <source>
        <strain evidence="17 18">DM8</strain>
    </source>
</reference>
<dbReference type="PRINTS" id="PR00119">
    <property type="entry name" value="CATATPASE"/>
</dbReference>
<comment type="subcellular location">
    <subcellularLocation>
        <location evidence="1">Cell membrane</location>
        <topology evidence="1">Multi-pass membrane protein</topology>
    </subcellularLocation>
</comment>
<feature type="transmembrane region" description="Helical" evidence="15">
    <location>
        <begin position="389"/>
        <end position="412"/>
    </location>
</feature>
<keyword evidence="12 15" id="KW-1133">Transmembrane helix</keyword>
<keyword evidence="4 15" id="KW-1003">Cell membrane</keyword>
<evidence type="ECO:0000256" key="4">
    <source>
        <dbReference type="ARBA" id="ARBA00022475"/>
    </source>
</evidence>
<dbReference type="InterPro" id="IPR017969">
    <property type="entry name" value="Heavy-metal-associated_CS"/>
</dbReference>
<evidence type="ECO:0000256" key="6">
    <source>
        <dbReference type="ARBA" id="ARBA00022692"/>
    </source>
</evidence>
<feature type="domain" description="HMA" evidence="16">
    <location>
        <begin position="24"/>
        <end position="90"/>
    </location>
</feature>
<dbReference type="PANTHER" id="PTHR43520:SF5">
    <property type="entry name" value="CATION-TRANSPORTING P-TYPE ATPASE-RELATED"/>
    <property type="match status" value="1"/>
</dbReference>
<feature type="transmembrane region" description="Helical" evidence="15">
    <location>
        <begin position="113"/>
        <end position="136"/>
    </location>
</feature>
<evidence type="ECO:0000259" key="16">
    <source>
        <dbReference type="PROSITE" id="PS50846"/>
    </source>
</evidence>
<feature type="transmembrane region" description="Helical" evidence="15">
    <location>
        <begin position="142"/>
        <end position="161"/>
    </location>
</feature>
<feature type="transmembrane region" description="Helical" evidence="15">
    <location>
        <begin position="692"/>
        <end position="711"/>
    </location>
</feature>
<dbReference type="RefSeq" id="WP_208005387.1">
    <property type="nucleotide sequence ID" value="NZ_JAGDFX010000007.1"/>
</dbReference>
<keyword evidence="9 15" id="KW-0067">ATP-binding</keyword>
<dbReference type="PROSITE" id="PS01047">
    <property type="entry name" value="HMA_1"/>
    <property type="match status" value="1"/>
</dbReference>
<evidence type="ECO:0000313" key="18">
    <source>
        <dbReference type="Proteomes" id="UP000664882"/>
    </source>
</evidence>
<feature type="transmembrane region" description="Helical" evidence="15">
    <location>
        <begin position="205"/>
        <end position="224"/>
    </location>
</feature>
<comment type="similarity">
    <text evidence="2 15">Belongs to the cation transport ATPase (P-type) (TC 3.A.3) family. Type IB subfamily.</text>
</comment>
<keyword evidence="7 15" id="KW-0479">Metal-binding</keyword>
<dbReference type="InterPro" id="IPR059000">
    <property type="entry name" value="ATPase_P-type_domA"/>
</dbReference>
<gene>
    <name evidence="17" type="ORF">J3U76_07730</name>
</gene>
<evidence type="ECO:0000256" key="11">
    <source>
        <dbReference type="ARBA" id="ARBA00022967"/>
    </source>
</evidence>
<dbReference type="Gene3D" id="3.40.50.1000">
    <property type="entry name" value="HAD superfamily/HAD-like"/>
    <property type="match status" value="2"/>
</dbReference>
<comment type="caution">
    <text evidence="17">The sequence shown here is derived from an EMBL/GenBank/DDBJ whole genome shotgun (WGS) entry which is preliminary data.</text>
</comment>
<keyword evidence="13" id="KW-0406">Ion transport</keyword>
<dbReference type="NCBIfam" id="TIGR01525">
    <property type="entry name" value="ATPase-IB_hvy"/>
    <property type="match status" value="1"/>
</dbReference>
<dbReference type="InterPro" id="IPR023299">
    <property type="entry name" value="ATPase_P-typ_cyto_dom_N"/>
</dbReference>
<evidence type="ECO:0000256" key="1">
    <source>
        <dbReference type="ARBA" id="ARBA00004651"/>
    </source>
</evidence>
<evidence type="ECO:0000256" key="12">
    <source>
        <dbReference type="ARBA" id="ARBA00022989"/>
    </source>
</evidence>
<keyword evidence="5" id="KW-0597">Phosphoprotein</keyword>
<dbReference type="Gene3D" id="3.40.1110.10">
    <property type="entry name" value="Calcium-transporting ATPase, cytoplasmic domain N"/>
    <property type="match status" value="1"/>
</dbReference>
<organism evidence="17 18">
    <name type="scientific">Oceanisphaera pacifica</name>
    <dbReference type="NCBI Taxonomy" id="2818389"/>
    <lineage>
        <taxon>Bacteria</taxon>
        <taxon>Pseudomonadati</taxon>
        <taxon>Pseudomonadota</taxon>
        <taxon>Gammaproteobacteria</taxon>
        <taxon>Aeromonadales</taxon>
        <taxon>Aeromonadaceae</taxon>
        <taxon>Oceanisphaera</taxon>
    </lineage>
</organism>
<evidence type="ECO:0000256" key="10">
    <source>
        <dbReference type="ARBA" id="ARBA00022842"/>
    </source>
</evidence>
<dbReference type="Pfam" id="PF00122">
    <property type="entry name" value="E1-E2_ATPase"/>
    <property type="match status" value="1"/>
</dbReference>
<dbReference type="InterPro" id="IPR001757">
    <property type="entry name" value="P_typ_ATPase"/>
</dbReference>
<dbReference type="Pfam" id="PF00702">
    <property type="entry name" value="Hydrolase"/>
    <property type="match status" value="1"/>
</dbReference>
<dbReference type="PROSITE" id="PS50846">
    <property type="entry name" value="HMA_2"/>
    <property type="match status" value="1"/>
</dbReference>
<feature type="transmembrane region" description="Helical" evidence="15">
    <location>
        <begin position="717"/>
        <end position="735"/>
    </location>
</feature>
<dbReference type="EMBL" id="JAGDFX010000007">
    <property type="protein sequence ID" value="MBO1519513.1"/>
    <property type="molecule type" value="Genomic_DNA"/>
</dbReference>
<dbReference type="CDD" id="cd00371">
    <property type="entry name" value="HMA"/>
    <property type="match status" value="1"/>
</dbReference>
<evidence type="ECO:0000256" key="15">
    <source>
        <dbReference type="RuleBase" id="RU362081"/>
    </source>
</evidence>
<dbReference type="InterPro" id="IPR018303">
    <property type="entry name" value="ATPase_P-typ_P_site"/>
</dbReference>
<dbReference type="SUPFAM" id="SSF81665">
    <property type="entry name" value="Calcium ATPase, transmembrane domain M"/>
    <property type="match status" value="1"/>
</dbReference>
<dbReference type="InterPro" id="IPR023298">
    <property type="entry name" value="ATPase_P-typ_TM_dom_sf"/>
</dbReference>
<feature type="transmembrane region" description="Helical" evidence="15">
    <location>
        <begin position="362"/>
        <end position="383"/>
    </location>
</feature>
<dbReference type="PANTHER" id="PTHR43520">
    <property type="entry name" value="ATP7, ISOFORM B"/>
    <property type="match status" value="1"/>
</dbReference>
<dbReference type="NCBIfam" id="TIGR01494">
    <property type="entry name" value="ATPase_P-type"/>
    <property type="match status" value="2"/>
</dbReference>
<protein>
    <submittedName>
        <fullName evidence="17">Cation-translocating P-type ATPase</fullName>
    </submittedName>
</protein>
<dbReference type="InterPro" id="IPR006121">
    <property type="entry name" value="HMA_dom"/>
</dbReference>
<dbReference type="Pfam" id="PF00403">
    <property type="entry name" value="HMA"/>
    <property type="match status" value="1"/>
</dbReference>
<keyword evidence="3" id="KW-0813">Transport</keyword>
<dbReference type="InterPro" id="IPR023214">
    <property type="entry name" value="HAD_sf"/>
</dbReference>
<dbReference type="InterPro" id="IPR036412">
    <property type="entry name" value="HAD-like_sf"/>
</dbReference>
<keyword evidence="10" id="KW-0460">Magnesium</keyword>
<dbReference type="PROSITE" id="PS00154">
    <property type="entry name" value="ATPASE_E1_E2"/>
    <property type="match status" value="1"/>
</dbReference>
<evidence type="ECO:0000313" key="17">
    <source>
        <dbReference type="EMBL" id="MBO1519513.1"/>
    </source>
</evidence>
<evidence type="ECO:0000256" key="7">
    <source>
        <dbReference type="ARBA" id="ARBA00022723"/>
    </source>
</evidence>
<dbReference type="Gene3D" id="1.20.1110.10">
    <property type="entry name" value="Calcium-transporting ATPase, transmembrane domain"/>
    <property type="match status" value="1"/>
</dbReference>
<dbReference type="InterPro" id="IPR027256">
    <property type="entry name" value="P-typ_ATPase_IB"/>
</dbReference>
<keyword evidence="6 15" id="KW-0812">Transmembrane</keyword>
<evidence type="ECO:0000256" key="8">
    <source>
        <dbReference type="ARBA" id="ARBA00022741"/>
    </source>
</evidence>
<keyword evidence="18" id="KW-1185">Reference proteome</keyword>
<accession>A0ABS3NGJ1</accession>
<dbReference type="InterPro" id="IPR036163">
    <property type="entry name" value="HMA_dom_sf"/>
</dbReference>
<name>A0ABS3NGJ1_9GAMM</name>
<dbReference type="SUPFAM" id="SSF55008">
    <property type="entry name" value="HMA, heavy metal-associated domain"/>
    <property type="match status" value="1"/>
</dbReference>
<evidence type="ECO:0000256" key="3">
    <source>
        <dbReference type="ARBA" id="ARBA00022448"/>
    </source>
</evidence>
<sequence>MQSSATCPDLIDECAQVESGTPDNSAVFMVQGMRCGSCAIAIEAVLKKQANVSDAAVNFSADIAMIHWQQHKPDITLLKRAVARLGYELHTSTNPERSAQHAHKMRLQLQLRLAVAVVLGMWSMMPAILLYLAPFGAVEPEYQWALALANGLFAIPVILYSGSHFYRVGWRTLLAGAPGLDSLITLAVIAACGISIWQLNAGSHHVYFDAAVMLITFQLIARLLDSSVRRRASEVVHRYFQAIPDTVTVKNDAGEWVEQSADMIKPGQSVALHAGQQLALDGVVKSGSGQADLSLLTGEHAPQVMTAGDELLAGCTVLEGELELIITASVGERRIDRLSHSISDVLSRKTALQQLTDRIARALIPIIMVAAVFAVLLALWQGMPVAESIARGVAVLIVSCPCALSLAIPLVVTMGHSSMLQQGIVLRDPSALESAANIKVVVFDKTGTLTTAEPSVQSVQPASGVSENELLQLATHILHEAVHPTAKGLQALLGDKFVSELPGMRESIVGEGTRWHSGQGVALAGRASWLIEQGVALPPLIHSGMQLHLASQGHYKGSIYFHETVREGVAETIHTLRQRGVAVYLLSGDTQQACSELAARVGIEPSQVLFERTPEQKHRFIEALEKKAQVAFVGDGLNDGLALAGAGLGIAVGQASSATGMAAAIYLSEGVTRVPVTLELAYQSRTLMYQNLFWALAYNALVIPLALWGWIHPVIAAIAMSLSSVCVLFNSVRAAKK</sequence>
<dbReference type="Proteomes" id="UP000664882">
    <property type="component" value="Unassembled WGS sequence"/>
</dbReference>
<dbReference type="Gene3D" id="2.70.150.10">
    <property type="entry name" value="Calcium-transporting ATPase, cytoplasmic transduction domain A"/>
    <property type="match status" value="1"/>
</dbReference>
<dbReference type="SUPFAM" id="SSF56784">
    <property type="entry name" value="HAD-like"/>
    <property type="match status" value="1"/>
</dbReference>
<evidence type="ECO:0000256" key="13">
    <source>
        <dbReference type="ARBA" id="ARBA00023065"/>
    </source>
</evidence>
<keyword evidence="8 15" id="KW-0547">Nucleotide-binding</keyword>
<evidence type="ECO:0000256" key="14">
    <source>
        <dbReference type="ARBA" id="ARBA00023136"/>
    </source>
</evidence>